<evidence type="ECO:0000259" key="3">
    <source>
        <dbReference type="Pfam" id="PF03358"/>
    </source>
</evidence>
<dbReference type="GO" id="GO:0016491">
    <property type="term" value="F:oxidoreductase activity"/>
    <property type="evidence" value="ECO:0007669"/>
    <property type="project" value="InterPro"/>
</dbReference>
<evidence type="ECO:0000313" key="4">
    <source>
        <dbReference type="EMBL" id="CQR73953.1"/>
    </source>
</evidence>
<organism evidence="4 5">
    <name type="scientific">Sporomusa ovata</name>
    <dbReference type="NCBI Taxonomy" id="2378"/>
    <lineage>
        <taxon>Bacteria</taxon>
        <taxon>Bacillati</taxon>
        <taxon>Bacillota</taxon>
        <taxon>Negativicutes</taxon>
        <taxon>Selenomonadales</taxon>
        <taxon>Sporomusaceae</taxon>
        <taxon>Sporomusa</taxon>
    </lineage>
</organism>
<proteinExistence type="predicted"/>
<feature type="domain" description="NADPH-dependent FMN reductase-like" evidence="3">
    <location>
        <begin position="6"/>
        <end position="136"/>
    </location>
</feature>
<keyword evidence="5" id="KW-1185">Reference proteome</keyword>
<dbReference type="RefSeq" id="WP_021169956.1">
    <property type="nucleotide sequence ID" value="NZ_CTRP01000014.1"/>
</dbReference>
<dbReference type="InterPro" id="IPR005025">
    <property type="entry name" value="FMN_Rdtase-like_dom"/>
</dbReference>
<accession>A0A0U1L4B7</accession>
<dbReference type="Proteomes" id="UP000049855">
    <property type="component" value="Unassembled WGS sequence"/>
</dbReference>
<dbReference type="InterPro" id="IPR051796">
    <property type="entry name" value="ISF_SsuE-like"/>
</dbReference>
<dbReference type="SUPFAM" id="SSF52218">
    <property type="entry name" value="Flavoproteins"/>
    <property type="match status" value="1"/>
</dbReference>
<dbReference type="Gene3D" id="3.40.50.360">
    <property type="match status" value="1"/>
</dbReference>
<keyword evidence="1" id="KW-0285">Flavoprotein</keyword>
<evidence type="ECO:0000256" key="1">
    <source>
        <dbReference type="ARBA" id="ARBA00022630"/>
    </source>
</evidence>
<dbReference type="PANTHER" id="PTHR43278:SF4">
    <property type="entry name" value="NAD(P)H-DEPENDENT FMN-CONTAINING OXIDOREDUCTASE YWQN-RELATED"/>
    <property type="match status" value="1"/>
</dbReference>
<evidence type="ECO:0000256" key="2">
    <source>
        <dbReference type="ARBA" id="ARBA00022643"/>
    </source>
</evidence>
<gene>
    <name evidence="4" type="ORF">SpAn4DRAFT_0415</name>
</gene>
<protein>
    <submittedName>
        <fullName evidence="4">Iron-sulfur flavoprotein</fullName>
    </submittedName>
</protein>
<evidence type="ECO:0000313" key="5">
    <source>
        <dbReference type="Proteomes" id="UP000049855"/>
    </source>
</evidence>
<dbReference type="Pfam" id="PF03358">
    <property type="entry name" value="FMN_red"/>
    <property type="match status" value="1"/>
</dbReference>
<reference evidence="5" key="1">
    <citation type="submission" date="2015-03" db="EMBL/GenBank/DDBJ databases">
        <authorList>
            <person name="Nijsse Bart"/>
        </authorList>
    </citation>
    <scope>NUCLEOTIDE SEQUENCE [LARGE SCALE GENOMIC DNA]</scope>
</reference>
<dbReference type="InterPro" id="IPR029039">
    <property type="entry name" value="Flavoprotein-like_sf"/>
</dbReference>
<dbReference type="AlphaFoldDB" id="A0A0U1L4B7"/>
<dbReference type="EMBL" id="CTRP01000014">
    <property type="protein sequence ID" value="CQR73953.1"/>
    <property type="molecule type" value="Genomic_DNA"/>
</dbReference>
<name>A0A0U1L4B7_9FIRM</name>
<dbReference type="PANTHER" id="PTHR43278">
    <property type="entry name" value="NAD(P)H-DEPENDENT FMN-CONTAINING OXIDOREDUCTASE YWQN-RELATED"/>
    <property type="match status" value="1"/>
</dbReference>
<keyword evidence="2" id="KW-0288">FMN</keyword>
<sequence length="237" mass="26229">MKKDIRIAGIISSPKFNGNTSTLVREALKGAEDEGAIITEIFLPQYRIEHCTGCFRCLAEGKCHIADDFETIRNVLCDTDGIILGSPTHAFTFNSIMKTLWDRLGFFEFLTCSVAGGKYVVGISAALGMGHKKAAKELASFATTGVFNRGYISGILGVGLGGKEVANNTTILKRARDLGRKIVRDIIRGEQYPLQNPYSRLIKYFILQPLFRKIILTDKEDKTKGVYSELKKKGLIK</sequence>